<dbReference type="SMART" id="SM00257">
    <property type="entry name" value="LysM"/>
    <property type="match status" value="1"/>
</dbReference>
<evidence type="ECO:0000256" key="2">
    <source>
        <dbReference type="SAM" id="MobiDB-lite"/>
    </source>
</evidence>
<accession>A0ABV5AZ53</accession>
<dbReference type="InterPro" id="IPR050570">
    <property type="entry name" value="Cell_wall_metabolism_enzyme"/>
</dbReference>
<dbReference type="RefSeq" id="WP_375357764.1">
    <property type="nucleotide sequence ID" value="NZ_JBHHMI010000032.1"/>
</dbReference>
<dbReference type="InterPro" id="IPR036779">
    <property type="entry name" value="LysM_dom_sf"/>
</dbReference>
<dbReference type="InterPro" id="IPR016047">
    <property type="entry name" value="M23ase_b-sheet_dom"/>
</dbReference>
<dbReference type="InterPro" id="IPR011098">
    <property type="entry name" value="G5_dom"/>
</dbReference>
<evidence type="ECO:0000313" key="6">
    <source>
        <dbReference type="EMBL" id="MFB5269495.1"/>
    </source>
</evidence>
<dbReference type="SUPFAM" id="SSF51261">
    <property type="entry name" value="Duplicated hybrid motif"/>
    <property type="match status" value="1"/>
</dbReference>
<keyword evidence="3" id="KW-1133">Transmembrane helix</keyword>
<gene>
    <name evidence="6" type="ORF">ACE41H_22305</name>
</gene>
<dbReference type="PROSITE" id="PS51109">
    <property type="entry name" value="G5"/>
    <property type="match status" value="1"/>
</dbReference>
<evidence type="ECO:0000256" key="1">
    <source>
        <dbReference type="ARBA" id="ARBA00022729"/>
    </source>
</evidence>
<feature type="domain" description="LysM" evidence="5">
    <location>
        <begin position="257"/>
        <end position="301"/>
    </location>
</feature>
<dbReference type="PANTHER" id="PTHR21666:SF270">
    <property type="entry name" value="MUREIN HYDROLASE ACTIVATOR ENVC"/>
    <property type="match status" value="1"/>
</dbReference>
<dbReference type="PANTHER" id="PTHR21666">
    <property type="entry name" value="PEPTIDASE-RELATED"/>
    <property type="match status" value="1"/>
</dbReference>
<dbReference type="SUPFAM" id="SSF54106">
    <property type="entry name" value="LysM domain"/>
    <property type="match status" value="1"/>
</dbReference>
<reference evidence="6 7" key="1">
    <citation type="submission" date="2024-09" db="EMBL/GenBank/DDBJ databases">
        <title>Paenibacillus zeirhizospherea sp. nov., isolated from surface of the maize (Zea mays) roots in a horticulture field, Hungary.</title>
        <authorList>
            <person name="Marton D."/>
            <person name="Farkas M."/>
            <person name="Bedics A."/>
            <person name="Toth E."/>
            <person name="Tancsics A."/>
            <person name="Boka K."/>
            <person name="Maroti G."/>
            <person name="Kriszt B."/>
            <person name="Cserhati M."/>
        </authorList>
    </citation>
    <scope>NUCLEOTIDE SEQUENCE [LARGE SCALE GENOMIC DNA]</scope>
    <source>
        <strain evidence="6 7">KCTC 33519</strain>
    </source>
</reference>
<dbReference type="Pfam" id="PF01551">
    <property type="entry name" value="Peptidase_M23"/>
    <property type="match status" value="1"/>
</dbReference>
<dbReference type="InterPro" id="IPR011055">
    <property type="entry name" value="Dup_hybrid_motif"/>
</dbReference>
<keyword evidence="3" id="KW-0472">Membrane</keyword>
<feature type="transmembrane region" description="Helical" evidence="3">
    <location>
        <begin position="52"/>
        <end position="70"/>
    </location>
</feature>
<organism evidence="6 7">
    <name type="scientific">Paenibacillus enshidis</name>
    <dbReference type="NCBI Taxonomy" id="1458439"/>
    <lineage>
        <taxon>Bacteria</taxon>
        <taxon>Bacillati</taxon>
        <taxon>Bacillota</taxon>
        <taxon>Bacilli</taxon>
        <taxon>Bacillales</taxon>
        <taxon>Paenibacillaceae</taxon>
        <taxon>Paenibacillus</taxon>
    </lineage>
</organism>
<dbReference type="CDD" id="cd12797">
    <property type="entry name" value="M23_peptidase"/>
    <property type="match status" value="1"/>
</dbReference>
<dbReference type="InterPro" id="IPR018392">
    <property type="entry name" value="LysM"/>
</dbReference>
<keyword evidence="1" id="KW-0732">Signal</keyword>
<dbReference type="Pfam" id="PF01476">
    <property type="entry name" value="LysM"/>
    <property type="match status" value="1"/>
</dbReference>
<keyword evidence="7" id="KW-1185">Reference proteome</keyword>
<proteinExistence type="predicted"/>
<dbReference type="CDD" id="cd00118">
    <property type="entry name" value="LysM"/>
    <property type="match status" value="1"/>
</dbReference>
<dbReference type="Pfam" id="PF07501">
    <property type="entry name" value="G5"/>
    <property type="match status" value="1"/>
</dbReference>
<evidence type="ECO:0000313" key="7">
    <source>
        <dbReference type="Proteomes" id="UP001580346"/>
    </source>
</evidence>
<feature type="region of interest" description="Disordered" evidence="2">
    <location>
        <begin position="1"/>
        <end position="33"/>
    </location>
</feature>
<name>A0ABV5AZ53_9BACL</name>
<evidence type="ECO:0000259" key="5">
    <source>
        <dbReference type="PROSITE" id="PS51782"/>
    </source>
</evidence>
<feature type="domain" description="G5" evidence="4">
    <location>
        <begin position="308"/>
        <end position="388"/>
    </location>
</feature>
<dbReference type="Gene3D" id="2.70.70.10">
    <property type="entry name" value="Glucose Permease (Domain IIA)"/>
    <property type="match status" value="1"/>
</dbReference>
<dbReference type="EMBL" id="JBHHMI010000032">
    <property type="protein sequence ID" value="MFB5269495.1"/>
    <property type="molecule type" value="Genomic_DNA"/>
</dbReference>
<dbReference type="Gene3D" id="2.20.230.10">
    <property type="entry name" value="Resuscitation-promoting factor rpfb"/>
    <property type="match status" value="1"/>
</dbReference>
<evidence type="ECO:0000256" key="3">
    <source>
        <dbReference type="SAM" id="Phobius"/>
    </source>
</evidence>
<keyword evidence="3" id="KW-0812">Transmembrane</keyword>
<dbReference type="SMART" id="SM01208">
    <property type="entry name" value="G5"/>
    <property type="match status" value="1"/>
</dbReference>
<dbReference type="PROSITE" id="PS51782">
    <property type="entry name" value="LYSM"/>
    <property type="match status" value="1"/>
</dbReference>
<comment type="caution">
    <text evidence="6">The sequence shown here is derived from an EMBL/GenBank/DDBJ whole genome shotgun (WGS) entry which is preliminary data.</text>
</comment>
<dbReference type="Proteomes" id="UP001580346">
    <property type="component" value="Unassembled WGS sequence"/>
</dbReference>
<dbReference type="Gene3D" id="3.10.350.10">
    <property type="entry name" value="LysM domain"/>
    <property type="match status" value="1"/>
</dbReference>
<protein>
    <submittedName>
        <fullName evidence="6">Peptidoglycan DD-metalloendopeptidase family protein</fullName>
    </submittedName>
</protein>
<sequence length="513" mass="55814">MKGFKGTRLNGKKPGSGVSGEQTTGNEEKGDKKKLTFDIRQWNHGLHGPRKWAAAAAGGIIIVGGIIFAGNQYVAANTVPYYKVYIKGTEVGALQSEEQLQKLYKNKEQEYAEKYPDVEMVLNTEGVSTKVEKAYKADIDSNVTLNKLDDMLTAYAKGVELVVDGEAIGIVKDTESAKAVLKQVQKQYVPDSDGRTGIQSGARKTSTGTAAAAPKTWLTSVGINEDIDFEPVKADPNKVLTEEEALNALMKEREEPVTYSVREGDTLSTIASKFEMTAWEIKQKNPGTKEKYLQIGDELKITAPKPPVTVKTVEKVVEQIKIQPERIVRESDELKAGTSKVVRPGQAGLKQMDYRITKENGEVVKEEWLGQQVLKASIPEVVLRGTKVIGQGSGDFAWPVSGASLTSSYGSRWGRMHEGIDMVGSSDVKAADEGRVVFEGQQNGYGNVIIIDHGNGYQTLYGHLSSIGVSVGQTVSKGDSIGVMGNTGRSTGTHLHFEIRKNNTAQNPLTYLR</sequence>
<evidence type="ECO:0000259" key="4">
    <source>
        <dbReference type="PROSITE" id="PS51109"/>
    </source>
</evidence>